<keyword evidence="1" id="KW-0805">Transcription regulation</keyword>
<keyword evidence="6" id="KW-1185">Reference proteome</keyword>
<dbReference type="InterPro" id="IPR036388">
    <property type="entry name" value="WH-like_DNA-bd_sf"/>
</dbReference>
<dbReference type="EMBL" id="BAAANE010000004">
    <property type="protein sequence ID" value="GAA1630526.1"/>
    <property type="molecule type" value="Genomic_DNA"/>
</dbReference>
<evidence type="ECO:0000313" key="6">
    <source>
        <dbReference type="Proteomes" id="UP001501319"/>
    </source>
</evidence>
<name>A0ABN2F4N1_9ACTN</name>
<dbReference type="PROSITE" id="PS51118">
    <property type="entry name" value="HTH_HXLR"/>
    <property type="match status" value="1"/>
</dbReference>
<evidence type="ECO:0000259" key="4">
    <source>
        <dbReference type="PROSITE" id="PS51118"/>
    </source>
</evidence>
<dbReference type="PANTHER" id="PTHR33204:SF39">
    <property type="entry name" value="TRANSCRIPTIONAL REGULATORY PROTEIN"/>
    <property type="match status" value="1"/>
</dbReference>
<evidence type="ECO:0000256" key="3">
    <source>
        <dbReference type="ARBA" id="ARBA00023163"/>
    </source>
</evidence>
<accession>A0ABN2F4N1</accession>
<dbReference type="Pfam" id="PF01638">
    <property type="entry name" value="HxlR"/>
    <property type="match status" value="1"/>
</dbReference>
<evidence type="ECO:0000256" key="2">
    <source>
        <dbReference type="ARBA" id="ARBA00023125"/>
    </source>
</evidence>
<sequence length="160" mass="17645">MTLGGKNALFRYLVPRKEPTLMKVAVPGQPAAWTVDGVPERPERCELIRSMLGLLGQRWPVLVLQVLGNGPLRFNELRRAVAPVTQRMLSASLRGLERDGLITRTVYPSAPPKVEYKLTEAGRTLNVALYNIADWVDANLETVTAARAAYGAKSLTHPLE</sequence>
<dbReference type="PANTHER" id="PTHR33204">
    <property type="entry name" value="TRANSCRIPTIONAL REGULATOR, MARR FAMILY"/>
    <property type="match status" value="1"/>
</dbReference>
<keyword evidence="3" id="KW-0804">Transcription</keyword>
<dbReference type="InterPro" id="IPR036390">
    <property type="entry name" value="WH_DNA-bd_sf"/>
</dbReference>
<protein>
    <recommendedName>
        <fullName evidence="4">HTH hxlR-type domain-containing protein</fullName>
    </recommendedName>
</protein>
<dbReference type="Gene3D" id="1.10.10.10">
    <property type="entry name" value="Winged helix-like DNA-binding domain superfamily/Winged helix DNA-binding domain"/>
    <property type="match status" value="1"/>
</dbReference>
<organism evidence="5 6">
    <name type="scientific">Kribbella alba</name>
    <dbReference type="NCBI Taxonomy" id="190197"/>
    <lineage>
        <taxon>Bacteria</taxon>
        <taxon>Bacillati</taxon>
        <taxon>Actinomycetota</taxon>
        <taxon>Actinomycetes</taxon>
        <taxon>Propionibacteriales</taxon>
        <taxon>Kribbellaceae</taxon>
        <taxon>Kribbella</taxon>
    </lineage>
</organism>
<evidence type="ECO:0000313" key="5">
    <source>
        <dbReference type="EMBL" id="GAA1630526.1"/>
    </source>
</evidence>
<reference evidence="5 6" key="1">
    <citation type="journal article" date="2019" name="Int. J. Syst. Evol. Microbiol.">
        <title>The Global Catalogue of Microorganisms (GCM) 10K type strain sequencing project: providing services to taxonomists for standard genome sequencing and annotation.</title>
        <authorList>
            <consortium name="The Broad Institute Genomics Platform"/>
            <consortium name="The Broad Institute Genome Sequencing Center for Infectious Disease"/>
            <person name="Wu L."/>
            <person name="Ma J."/>
        </authorList>
    </citation>
    <scope>NUCLEOTIDE SEQUENCE [LARGE SCALE GENOMIC DNA]</scope>
    <source>
        <strain evidence="5 6">JCM 14306</strain>
    </source>
</reference>
<gene>
    <name evidence="5" type="ORF">GCM10009744_18260</name>
</gene>
<dbReference type="RefSeq" id="WP_344110523.1">
    <property type="nucleotide sequence ID" value="NZ_BAAANE010000004.1"/>
</dbReference>
<dbReference type="InterPro" id="IPR002577">
    <property type="entry name" value="HTH_HxlR"/>
</dbReference>
<comment type="caution">
    <text evidence="5">The sequence shown here is derived from an EMBL/GenBank/DDBJ whole genome shotgun (WGS) entry which is preliminary data.</text>
</comment>
<dbReference type="SUPFAM" id="SSF46785">
    <property type="entry name" value="Winged helix' DNA-binding domain"/>
    <property type="match status" value="1"/>
</dbReference>
<dbReference type="Proteomes" id="UP001501319">
    <property type="component" value="Unassembled WGS sequence"/>
</dbReference>
<proteinExistence type="predicted"/>
<evidence type="ECO:0000256" key="1">
    <source>
        <dbReference type="ARBA" id="ARBA00023015"/>
    </source>
</evidence>
<keyword evidence="2" id="KW-0238">DNA-binding</keyword>
<feature type="domain" description="HTH hxlR-type" evidence="4">
    <location>
        <begin position="45"/>
        <end position="144"/>
    </location>
</feature>